<dbReference type="Proteomes" id="UP000325302">
    <property type="component" value="Unassembled WGS sequence"/>
</dbReference>
<name>A0A5A9W024_9GAMM</name>
<dbReference type="AlphaFoldDB" id="A0A5A9W024"/>
<comment type="caution">
    <text evidence="1">The sequence shown here is derived from an EMBL/GenBank/DDBJ whole genome shotgun (WGS) entry which is preliminary data.</text>
</comment>
<dbReference type="InterPro" id="IPR007047">
    <property type="entry name" value="Flp_Fap"/>
</dbReference>
<gene>
    <name evidence="1" type="ORF">E1H14_09980</name>
</gene>
<dbReference type="RefSeq" id="WP_149391329.1">
    <property type="nucleotide sequence ID" value="NZ_SMRS01000007.1"/>
</dbReference>
<keyword evidence="2" id="KW-1185">Reference proteome</keyword>
<evidence type="ECO:0000313" key="2">
    <source>
        <dbReference type="Proteomes" id="UP000325302"/>
    </source>
</evidence>
<proteinExistence type="predicted"/>
<sequence>MLKKYFEFRFKLEDKLRELAKDDSGASAIEYAIIAGLIAVVIITATTEVGDAIVDTFESIRDALTGAGD</sequence>
<accession>A0A5A9W024</accession>
<protein>
    <submittedName>
        <fullName evidence="1">Flp family type IVb pilin</fullName>
    </submittedName>
</protein>
<organism evidence="1 2">
    <name type="scientific">Nitrincola tapanii</name>
    <dbReference type="NCBI Taxonomy" id="1708751"/>
    <lineage>
        <taxon>Bacteria</taxon>
        <taxon>Pseudomonadati</taxon>
        <taxon>Pseudomonadota</taxon>
        <taxon>Gammaproteobacteria</taxon>
        <taxon>Oceanospirillales</taxon>
        <taxon>Oceanospirillaceae</taxon>
        <taxon>Nitrincola</taxon>
    </lineage>
</organism>
<reference evidence="1 2" key="1">
    <citation type="submission" date="2019-03" db="EMBL/GenBank/DDBJ databases">
        <title>Nitrincola sp. nov. isolated from an Indian soda lake.</title>
        <authorList>
            <person name="Joshi A."/>
            <person name="Thite S.V."/>
            <person name="Joseph N."/>
            <person name="Dhotre D."/>
            <person name="Moorthy M."/>
            <person name="Shouche Y.S."/>
        </authorList>
    </citation>
    <scope>NUCLEOTIDE SEQUENCE [LARGE SCALE GENOMIC DNA]</scope>
    <source>
        <strain evidence="1 2">MEB193</strain>
    </source>
</reference>
<evidence type="ECO:0000313" key="1">
    <source>
        <dbReference type="EMBL" id="KAA0874097.1"/>
    </source>
</evidence>
<dbReference type="Pfam" id="PF04964">
    <property type="entry name" value="Flp_Fap"/>
    <property type="match status" value="1"/>
</dbReference>
<dbReference type="EMBL" id="SMRS01000007">
    <property type="protein sequence ID" value="KAA0874097.1"/>
    <property type="molecule type" value="Genomic_DNA"/>
</dbReference>